<feature type="transmembrane region" description="Helical" evidence="7">
    <location>
        <begin position="69"/>
        <end position="91"/>
    </location>
</feature>
<dbReference type="GO" id="GO:0015297">
    <property type="term" value="F:antiporter activity"/>
    <property type="evidence" value="ECO:0007669"/>
    <property type="project" value="InterPro"/>
</dbReference>
<keyword evidence="2" id="KW-0813">Transport</keyword>
<dbReference type="PANTHER" id="PTHR43823:SF3">
    <property type="entry name" value="MULTIDRUG EXPORT PROTEIN MEPA"/>
    <property type="match status" value="1"/>
</dbReference>
<keyword evidence="6 7" id="KW-0472">Membrane</keyword>
<dbReference type="InterPro" id="IPR051327">
    <property type="entry name" value="MATE_MepA_subfamily"/>
</dbReference>
<dbReference type="EMBL" id="DWWA01000020">
    <property type="protein sequence ID" value="HJC71866.1"/>
    <property type="molecule type" value="Genomic_DNA"/>
</dbReference>
<gene>
    <name evidence="8" type="ORF">H9698_03605</name>
</gene>
<dbReference type="InterPro" id="IPR048279">
    <property type="entry name" value="MdtK-like"/>
</dbReference>
<feature type="transmembrane region" description="Helical" evidence="7">
    <location>
        <begin position="144"/>
        <end position="165"/>
    </location>
</feature>
<evidence type="ECO:0000256" key="2">
    <source>
        <dbReference type="ARBA" id="ARBA00022448"/>
    </source>
</evidence>
<comment type="subcellular location">
    <subcellularLocation>
        <location evidence="1">Cell membrane</location>
        <topology evidence="1">Multi-pass membrane protein</topology>
    </subcellularLocation>
</comment>
<evidence type="ECO:0000256" key="7">
    <source>
        <dbReference type="SAM" id="Phobius"/>
    </source>
</evidence>
<organism evidence="8 9">
    <name type="scientific">Candidatus Ruthenibacterium merdavium</name>
    <dbReference type="NCBI Taxonomy" id="2838752"/>
    <lineage>
        <taxon>Bacteria</taxon>
        <taxon>Bacillati</taxon>
        <taxon>Bacillota</taxon>
        <taxon>Clostridia</taxon>
        <taxon>Eubacteriales</taxon>
        <taxon>Oscillospiraceae</taxon>
        <taxon>Ruthenibacterium</taxon>
    </lineage>
</organism>
<feature type="transmembrane region" description="Helical" evidence="7">
    <location>
        <begin position="177"/>
        <end position="196"/>
    </location>
</feature>
<sequence length="451" mass="47547">MSNTAVSFSANAPHPHAAHPERYFFHYILPAMASQLLTGFFIIVDGFFIGRAMGDAGLAAINILWPLPAVILATGLGIGSGGGVLVAMALGRGDEQGAAKARGNTIILLVLAALAVTVGLLATYREALLLLGATGHLHKLACDYMQVAALLCFGQILNAGLNPLLRSTGATVPAMAITVYSLFANIALDWLFIMVLNFGMAGAALATVAAQITSAGLEIVFLLRSRALPFSFKQLCLTPPLVKKTLLIALSPFGLSLSGSLLIMLNNWQCLAYGGESAAAIYAIISYLVGSLQPLLSGIGEGAQPLISLCSGAGNEHGIRRVFLRALALCLGLSFVLCMGSIALRTQIPVLFGASLETAVRSHFAIICAALSLPLWGVVRLFCSYFYARGHSKKSLLFIYGDPLAASPLCLYVLPLWFGINGIWLAAPAAQVLLCAGLLMMQLLEKRKFAL</sequence>
<evidence type="ECO:0000256" key="3">
    <source>
        <dbReference type="ARBA" id="ARBA00022475"/>
    </source>
</evidence>
<evidence type="ECO:0000313" key="8">
    <source>
        <dbReference type="EMBL" id="HJC71866.1"/>
    </source>
</evidence>
<evidence type="ECO:0000256" key="4">
    <source>
        <dbReference type="ARBA" id="ARBA00022692"/>
    </source>
</evidence>
<dbReference type="PANTHER" id="PTHR43823">
    <property type="entry name" value="SPORULATION PROTEIN YKVU"/>
    <property type="match status" value="1"/>
</dbReference>
<keyword evidence="5 7" id="KW-1133">Transmembrane helix</keyword>
<dbReference type="Pfam" id="PF01554">
    <property type="entry name" value="MatE"/>
    <property type="match status" value="2"/>
</dbReference>
<dbReference type="InterPro" id="IPR002528">
    <property type="entry name" value="MATE_fam"/>
</dbReference>
<feature type="transmembrane region" description="Helical" evidence="7">
    <location>
        <begin position="322"/>
        <end position="344"/>
    </location>
</feature>
<evidence type="ECO:0000256" key="5">
    <source>
        <dbReference type="ARBA" id="ARBA00022989"/>
    </source>
</evidence>
<evidence type="ECO:0000256" key="1">
    <source>
        <dbReference type="ARBA" id="ARBA00004651"/>
    </source>
</evidence>
<keyword evidence="3" id="KW-1003">Cell membrane</keyword>
<dbReference type="GO" id="GO:0005886">
    <property type="term" value="C:plasma membrane"/>
    <property type="evidence" value="ECO:0007669"/>
    <property type="project" value="UniProtKB-SubCell"/>
</dbReference>
<keyword evidence="4 7" id="KW-0812">Transmembrane</keyword>
<feature type="transmembrane region" description="Helical" evidence="7">
    <location>
        <begin position="202"/>
        <end position="224"/>
    </location>
</feature>
<dbReference type="AlphaFoldDB" id="A0A9D2Q3T6"/>
<name>A0A9D2Q3T6_9FIRM</name>
<feature type="transmembrane region" description="Helical" evidence="7">
    <location>
        <begin position="364"/>
        <end position="383"/>
    </location>
</feature>
<feature type="transmembrane region" description="Helical" evidence="7">
    <location>
        <begin position="103"/>
        <end position="124"/>
    </location>
</feature>
<evidence type="ECO:0000313" key="9">
    <source>
        <dbReference type="Proteomes" id="UP000823918"/>
    </source>
</evidence>
<reference evidence="8" key="1">
    <citation type="journal article" date="2021" name="PeerJ">
        <title>Extensive microbial diversity within the chicken gut microbiome revealed by metagenomics and culture.</title>
        <authorList>
            <person name="Gilroy R."/>
            <person name="Ravi A."/>
            <person name="Getino M."/>
            <person name="Pursley I."/>
            <person name="Horton D.L."/>
            <person name="Alikhan N.F."/>
            <person name="Baker D."/>
            <person name="Gharbi K."/>
            <person name="Hall N."/>
            <person name="Watson M."/>
            <person name="Adriaenssens E.M."/>
            <person name="Foster-Nyarko E."/>
            <person name="Jarju S."/>
            <person name="Secka A."/>
            <person name="Antonio M."/>
            <person name="Oren A."/>
            <person name="Chaudhuri R.R."/>
            <person name="La Ragione R."/>
            <person name="Hildebrand F."/>
            <person name="Pallen M.J."/>
        </authorList>
    </citation>
    <scope>NUCLEOTIDE SEQUENCE</scope>
    <source>
        <strain evidence="8">5933</strain>
    </source>
</reference>
<evidence type="ECO:0000256" key="6">
    <source>
        <dbReference type="ARBA" id="ARBA00023136"/>
    </source>
</evidence>
<comment type="caution">
    <text evidence="8">The sequence shown here is derived from an EMBL/GenBank/DDBJ whole genome shotgun (WGS) entry which is preliminary data.</text>
</comment>
<feature type="transmembrane region" description="Helical" evidence="7">
    <location>
        <begin position="24"/>
        <end position="49"/>
    </location>
</feature>
<dbReference type="Proteomes" id="UP000823918">
    <property type="component" value="Unassembled WGS sequence"/>
</dbReference>
<protein>
    <submittedName>
        <fullName evidence="8">Polysaccharide biosynthesis C-terminal domain-containing protein</fullName>
    </submittedName>
</protein>
<feature type="transmembrane region" description="Helical" evidence="7">
    <location>
        <begin position="395"/>
        <end position="417"/>
    </location>
</feature>
<dbReference type="GO" id="GO:0042910">
    <property type="term" value="F:xenobiotic transmembrane transporter activity"/>
    <property type="evidence" value="ECO:0007669"/>
    <property type="project" value="InterPro"/>
</dbReference>
<feature type="transmembrane region" description="Helical" evidence="7">
    <location>
        <begin position="423"/>
        <end position="444"/>
    </location>
</feature>
<feature type="transmembrane region" description="Helical" evidence="7">
    <location>
        <begin position="245"/>
        <end position="265"/>
    </location>
</feature>
<feature type="transmembrane region" description="Helical" evidence="7">
    <location>
        <begin position="271"/>
        <end position="289"/>
    </location>
</feature>
<reference evidence="8" key="2">
    <citation type="submission" date="2021-04" db="EMBL/GenBank/DDBJ databases">
        <authorList>
            <person name="Gilroy R."/>
        </authorList>
    </citation>
    <scope>NUCLEOTIDE SEQUENCE</scope>
    <source>
        <strain evidence="8">5933</strain>
    </source>
</reference>
<proteinExistence type="predicted"/>
<dbReference type="PIRSF" id="PIRSF006603">
    <property type="entry name" value="DinF"/>
    <property type="match status" value="1"/>
</dbReference>
<accession>A0A9D2Q3T6</accession>